<keyword evidence="2" id="KW-0812">Transmembrane</keyword>
<dbReference type="EMBL" id="AE017126">
    <property type="protein sequence ID" value="AAQ00119.1"/>
    <property type="molecule type" value="Genomic_DNA"/>
</dbReference>
<dbReference type="InterPro" id="IPR019664">
    <property type="entry name" value="Uncharacterised_Ycf51"/>
</dbReference>
<keyword evidence="2" id="KW-1133">Transmembrane helix</keyword>
<accession>Q7VBL8</accession>
<feature type="region of interest" description="Disordered" evidence="1">
    <location>
        <begin position="168"/>
        <end position="197"/>
    </location>
</feature>
<sequence length="197" mass="21280">MSISQFLQEATIWLAWAGIGLGICTLLAFLLRWGIRFRLVGASIFTLLLSGSCFAFQTSYSPPVNIEGALYVPVVYDNGADLVVAQAPEGFPDESIQPSLEQIAGNLKGSGRNGAKVNIRIRKIESAGDGISRPIILGEVISDPTQKTTIPIETNNFYSVKKVDAEEISEPALDEENSTNKISGSSQQGLNDNEEFL</sequence>
<evidence type="ECO:0000256" key="2">
    <source>
        <dbReference type="SAM" id="Phobius"/>
    </source>
</evidence>
<feature type="compositionally biased region" description="Acidic residues" evidence="1">
    <location>
        <begin position="168"/>
        <end position="177"/>
    </location>
</feature>
<dbReference type="AlphaFoldDB" id="Q7VBL8"/>
<keyword evidence="4" id="KW-1185">Reference proteome</keyword>
<dbReference type="Pfam" id="PF10726">
    <property type="entry name" value="DUF2518"/>
    <property type="match status" value="1"/>
</dbReference>
<dbReference type="eggNOG" id="ENOG5033VNK">
    <property type="taxonomic scope" value="Bacteria"/>
</dbReference>
<proteinExistence type="predicted"/>
<feature type="compositionally biased region" description="Polar residues" evidence="1">
    <location>
        <begin position="179"/>
        <end position="191"/>
    </location>
</feature>
<dbReference type="OrthoDB" id="422772at2"/>
<protein>
    <submittedName>
        <fullName evidence="3">Uncharacterized membrane protein</fullName>
    </submittedName>
</protein>
<feature type="transmembrane region" description="Helical" evidence="2">
    <location>
        <begin position="37"/>
        <end position="57"/>
    </location>
</feature>
<evidence type="ECO:0000256" key="1">
    <source>
        <dbReference type="SAM" id="MobiDB-lite"/>
    </source>
</evidence>
<evidence type="ECO:0000313" key="3">
    <source>
        <dbReference type="EMBL" id="AAQ00119.1"/>
    </source>
</evidence>
<dbReference type="PATRIC" id="fig|167539.5.peg.1124"/>
<feature type="transmembrane region" description="Helical" evidence="2">
    <location>
        <begin position="12"/>
        <end position="30"/>
    </location>
</feature>
<evidence type="ECO:0000313" key="4">
    <source>
        <dbReference type="Proteomes" id="UP000001420"/>
    </source>
</evidence>
<dbReference type="KEGG" id="pma:Pro_1074"/>
<dbReference type="EnsemblBacteria" id="AAQ00119">
    <property type="protein sequence ID" value="AAQ00119"/>
    <property type="gene ID" value="Pro_1074"/>
</dbReference>
<dbReference type="Proteomes" id="UP000001420">
    <property type="component" value="Chromosome"/>
</dbReference>
<dbReference type="STRING" id="167539.Pro_1074"/>
<reference evidence="3 4" key="1">
    <citation type="journal article" date="2003" name="Proc. Natl. Acad. Sci. U.S.A.">
        <title>Genome sequence of the cyanobacterium Prochlorococcus marinus SS120, a nearly minimal oxyphototrophic genome.</title>
        <authorList>
            <person name="Dufresne A."/>
            <person name="Salanoubat M."/>
            <person name="Partensky F."/>
            <person name="Artiguenave F."/>
            <person name="Axmann I.M."/>
            <person name="Barbe V."/>
            <person name="Duprat S."/>
            <person name="Galperin M.Y."/>
            <person name="Koonin E.V."/>
            <person name="Le Gall F."/>
            <person name="Makarova K.S."/>
            <person name="Ostrowski M."/>
            <person name="Oztas S."/>
            <person name="Robert C."/>
            <person name="Rogozin I.B."/>
            <person name="Scanlan D.J."/>
            <person name="Tandeau de Marsac N."/>
            <person name="Weissenbach J."/>
            <person name="Wincker P."/>
            <person name="Wolf Y.I."/>
            <person name="Hess W.R."/>
        </authorList>
    </citation>
    <scope>NUCLEOTIDE SEQUENCE [LARGE SCALE GENOMIC DNA]</scope>
    <source>
        <strain evidence="4">SARG / CCMP1375 / SS120</strain>
    </source>
</reference>
<keyword evidence="2" id="KW-0472">Membrane</keyword>
<dbReference type="RefSeq" id="WP_011125226.1">
    <property type="nucleotide sequence ID" value="NC_005042.1"/>
</dbReference>
<name>Q7VBL8_PROMA</name>
<dbReference type="HOGENOM" id="CLU_116764_0_0_3"/>
<organism evidence="3 4">
    <name type="scientific">Prochlorococcus marinus (strain SARG / CCMP1375 / SS120)</name>
    <dbReference type="NCBI Taxonomy" id="167539"/>
    <lineage>
        <taxon>Bacteria</taxon>
        <taxon>Bacillati</taxon>
        <taxon>Cyanobacteriota</taxon>
        <taxon>Cyanophyceae</taxon>
        <taxon>Synechococcales</taxon>
        <taxon>Prochlorococcaceae</taxon>
        <taxon>Prochlorococcus</taxon>
    </lineage>
</organism>
<gene>
    <name evidence="3" type="ordered locus">Pro_1074</name>
</gene>